<gene>
    <name evidence="3" type="ORF">CGC43_02280</name>
</gene>
<dbReference type="PANTHER" id="PTHR37828:SF1">
    <property type="entry name" value="YCII-RELATED DOMAIN-CONTAINING PROTEIN"/>
    <property type="match status" value="1"/>
</dbReference>
<dbReference type="SUPFAM" id="SSF54909">
    <property type="entry name" value="Dimeric alpha+beta barrel"/>
    <property type="match status" value="1"/>
</dbReference>
<name>A0A345JQ92_9GAMM</name>
<dbReference type="Proteomes" id="UP000253862">
    <property type="component" value="Chromosome"/>
</dbReference>
<evidence type="ECO:0000256" key="1">
    <source>
        <dbReference type="ARBA" id="ARBA00007689"/>
    </source>
</evidence>
<proteinExistence type="inferred from homology"/>
<dbReference type="AlphaFoldDB" id="A0A345JQ92"/>
<evidence type="ECO:0000259" key="2">
    <source>
        <dbReference type="Pfam" id="PF03795"/>
    </source>
</evidence>
<keyword evidence="4" id="KW-1185">Reference proteome</keyword>
<dbReference type="PANTHER" id="PTHR37828">
    <property type="entry name" value="GSR2449 PROTEIN"/>
    <property type="match status" value="1"/>
</dbReference>
<sequence length="94" mass="10698">MQIHIIDLHYLVDQEEVAKIRPSHRDFLDIGYTKGIFVASGPKTSKTGGIIIARGDLQEIKGFIKEDPFYINKIAEYHFTSFDAVKHIPELAKL</sequence>
<organism evidence="3 4">
    <name type="scientific">Francisella opportunistica</name>
    <dbReference type="NCBI Taxonomy" id="2016517"/>
    <lineage>
        <taxon>Bacteria</taxon>
        <taxon>Pseudomonadati</taxon>
        <taxon>Pseudomonadota</taxon>
        <taxon>Gammaproteobacteria</taxon>
        <taxon>Thiotrichales</taxon>
        <taxon>Francisellaceae</taxon>
        <taxon>Francisella</taxon>
    </lineage>
</organism>
<dbReference type="OrthoDB" id="9814407at2"/>
<reference evidence="3 4" key="1">
    <citation type="submission" date="2017-07" db="EMBL/GenBank/DDBJ databases">
        <title>Complete genome sequences and comparative analysis of the novel pathogen Francisella opportunistica.</title>
        <authorList>
            <person name="Dietrich E.A."/>
            <person name="Kingry L.C."/>
            <person name="Petersen J.M."/>
        </authorList>
    </citation>
    <scope>NUCLEOTIDE SEQUENCE [LARGE SCALE GENOMIC DNA]</scope>
    <source>
        <strain evidence="3 4">14-2155</strain>
    </source>
</reference>
<accession>A0A345JQ92</accession>
<dbReference type="EMBL" id="CP022375">
    <property type="protein sequence ID" value="AXH29488.1"/>
    <property type="molecule type" value="Genomic_DNA"/>
</dbReference>
<dbReference type="Pfam" id="PF03795">
    <property type="entry name" value="YCII"/>
    <property type="match status" value="1"/>
</dbReference>
<dbReference type="RefSeq" id="WP_071628774.1">
    <property type="nucleotide sequence ID" value="NZ_CP022375.1"/>
</dbReference>
<dbReference type="InterPro" id="IPR005545">
    <property type="entry name" value="YCII"/>
</dbReference>
<comment type="similarity">
    <text evidence="1">Belongs to the YciI family.</text>
</comment>
<feature type="domain" description="YCII-related" evidence="2">
    <location>
        <begin position="14"/>
        <end position="78"/>
    </location>
</feature>
<protein>
    <recommendedName>
        <fullName evidence="2">YCII-related domain-containing protein</fullName>
    </recommendedName>
</protein>
<dbReference type="InterPro" id="IPR011008">
    <property type="entry name" value="Dimeric_a/b-barrel"/>
</dbReference>
<evidence type="ECO:0000313" key="3">
    <source>
        <dbReference type="EMBL" id="AXH29488.1"/>
    </source>
</evidence>
<dbReference type="KEGG" id="foo:CGC45_02255"/>
<evidence type="ECO:0000313" key="4">
    <source>
        <dbReference type="Proteomes" id="UP000253862"/>
    </source>
</evidence>